<comment type="caution">
    <text evidence="1">The sequence shown here is derived from an EMBL/GenBank/DDBJ whole genome shotgun (WGS) entry which is preliminary data.</text>
</comment>
<protein>
    <submittedName>
        <fullName evidence="1">Uncharacterized protein</fullName>
    </submittedName>
</protein>
<evidence type="ECO:0000313" key="1">
    <source>
        <dbReference type="EMBL" id="MBD2756551.1"/>
    </source>
</evidence>
<name>A0A927GG67_9BACT</name>
<dbReference type="AlphaFoldDB" id="A0A927GG67"/>
<dbReference type="Proteomes" id="UP000653797">
    <property type="component" value="Unassembled WGS sequence"/>
</dbReference>
<keyword evidence="2" id="KW-1185">Reference proteome</keyword>
<sequence length="118" mass="13296">MAIATALLMSPLYTQAQLAGVPLHFADTAAGPSYAFLRSSTDEPYLIQLRTKYQLNQLLAKSQSDYERVRLMSKWVRTQWEHNGSNEPQREEPMAILEEAATGKQFRCVEYSIVLSGA</sequence>
<organism evidence="1 2">
    <name type="scientific">Spirosoma validum</name>
    <dbReference type="NCBI Taxonomy" id="2771355"/>
    <lineage>
        <taxon>Bacteria</taxon>
        <taxon>Pseudomonadati</taxon>
        <taxon>Bacteroidota</taxon>
        <taxon>Cytophagia</taxon>
        <taxon>Cytophagales</taxon>
        <taxon>Cytophagaceae</taxon>
        <taxon>Spirosoma</taxon>
    </lineage>
</organism>
<evidence type="ECO:0000313" key="2">
    <source>
        <dbReference type="Proteomes" id="UP000653797"/>
    </source>
</evidence>
<dbReference type="RefSeq" id="WP_191042177.1">
    <property type="nucleotide sequence ID" value="NZ_JACXAA010000013.1"/>
</dbReference>
<gene>
    <name evidence="1" type="ORF">IC230_26925</name>
</gene>
<dbReference type="EMBL" id="JACXAA010000013">
    <property type="protein sequence ID" value="MBD2756551.1"/>
    <property type="molecule type" value="Genomic_DNA"/>
</dbReference>
<proteinExistence type="predicted"/>
<reference evidence="1" key="1">
    <citation type="submission" date="2020-09" db="EMBL/GenBank/DDBJ databases">
        <authorList>
            <person name="Kim M.K."/>
        </authorList>
    </citation>
    <scope>NUCLEOTIDE SEQUENCE</scope>
    <source>
        <strain evidence="1">BT704</strain>
    </source>
</reference>
<accession>A0A927GG67</accession>